<dbReference type="NCBIfam" id="TIGR01430">
    <property type="entry name" value="aden_deam"/>
    <property type="match status" value="1"/>
</dbReference>
<dbReference type="SUPFAM" id="SSF51556">
    <property type="entry name" value="Metallo-dependent hydrolases"/>
    <property type="match status" value="1"/>
</dbReference>
<evidence type="ECO:0000256" key="4">
    <source>
        <dbReference type="ARBA" id="ARBA00022801"/>
    </source>
</evidence>
<evidence type="ECO:0000256" key="5">
    <source>
        <dbReference type="ARBA" id="ARBA00022833"/>
    </source>
</evidence>
<accession>A0A563EA66</accession>
<dbReference type="PANTHER" id="PTHR43114:SF6">
    <property type="entry name" value="ADENINE DEAMINASE"/>
    <property type="match status" value="1"/>
</dbReference>
<name>A0A563EA66_9MICO</name>
<dbReference type="GO" id="GO:0019239">
    <property type="term" value="F:deaminase activity"/>
    <property type="evidence" value="ECO:0007669"/>
    <property type="project" value="InterPro"/>
</dbReference>
<dbReference type="Pfam" id="PF00962">
    <property type="entry name" value="A_deaminase"/>
    <property type="match status" value="1"/>
</dbReference>
<dbReference type="EC" id="3.5.4.4" evidence="7"/>
<proteinExistence type="inferred from homology"/>
<organism evidence="7 8">
    <name type="scientific">Leekyejoonella antrihumi</name>
    <dbReference type="NCBI Taxonomy" id="1660198"/>
    <lineage>
        <taxon>Bacteria</taxon>
        <taxon>Bacillati</taxon>
        <taxon>Actinomycetota</taxon>
        <taxon>Actinomycetes</taxon>
        <taxon>Micrococcales</taxon>
        <taxon>Dermacoccaceae</taxon>
        <taxon>Leekyejoonella</taxon>
    </lineage>
</organism>
<keyword evidence="5" id="KW-0862">Zinc</keyword>
<evidence type="ECO:0000313" key="7">
    <source>
        <dbReference type="EMBL" id="TWP39081.1"/>
    </source>
</evidence>
<evidence type="ECO:0000259" key="6">
    <source>
        <dbReference type="Pfam" id="PF00962"/>
    </source>
</evidence>
<comment type="similarity">
    <text evidence="2">Belongs to the metallo-dependent hydrolases superfamily. Adenosine and AMP deaminases family.</text>
</comment>
<gene>
    <name evidence="7" type="ORF">FGL98_00455</name>
</gene>
<dbReference type="InterPro" id="IPR006330">
    <property type="entry name" value="Ado/ade_deaminase"/>
</dbReference>
<comment type="cofactor">
    <cofactor evidence="1">
        <name>Zn(2+)</name>
        <dbReference type="ChEBI" id="CHEBI:29105"/>
    </cofactor>
</comment>
<dbReference type="NCBIfam" id="NF006849">
    <property type="entry name" value="PRK09358.1-5"/>
    <property type="match status" value="1"/>
</dbReference>
<dbReference type="GO" id="GO:0009168">
    <property type="term" value="P:purine ribonucleoside monophosphate biosynthetic process"/>
    <property type="evidence" value="ECO:0007669"/>
    <property type="project" value="InterPro"/>
</dbReference>
<dbReference type="PROSITE" id="PS00485">
    <property type="entry name" value="A_DEAMINASE"/>
    <property type="match status" value="1"/>
</dbReference>
<keyword evidence="8" id="KW-1185">Reference proteome</keyword>
<dbReference type="EMBL" id="VCQV01000001">
    <property type="protein sequence ID" value="TWP39081.1"/>
    <property type="molecule type" value="Genomic_DNA"/>
</dbReference>
<sequence length="343" mass="36855">MLRSVVALPKAHLHLHFTGSMRIGSVHDLARKHGLSLPDALRTSWPPQLSGADERGWFRFQRLYDAARHCVQDESDLRRVVREAAEDDATEGSRWLEIQVDPTTYAARLGGVTPTLEIVLDEARSASDDLGIGVGVIVAASRMRHPFEARTLARLAARHVGEGPGAVIGFGLSNDERRADTRDFAPAFSLARRAGLPSVPHAGELLGPRAIGETLDTLAPTRLGHGVRSVESDEILHRIVDGGVALEVCPGSNVALGVYATAAQVPLRRLVDAGAQIALGADDPMLFGSRLADQYRSAREDHGFTDGQLAELARSSVRVSFAPEGIKKQTLADIDAWLSADPA</sequence>
<evidence type="ECO:0000256" key="2">
    <source>
        <dbReference type="ARBA" id="ARBA00006676"/>
    </source>
</evidence>
<feature type="domain" description="Adenosine deaminase" evidence="6">
    <location>
        <begin position="9"/>
        <end position="337"/>
    </location>
</feature>
<dbReference type="AlphaFoldDB" id="A0A563EA66"/>
<dbReference type="PANTHER" id="PTHR43114">
    <property type="entry name" value="ADENINE DEAMINASE"/>
    <property type="match status" value="1"/>
</dbReference>
<evidence type="ECO:0000313" key="8">
    <source>
        <dbReference type="Proteomes" id="UP000320244"/>
    </source>
</evidence>
<dbReference type="GO" id="GO:0046872">
    <property type="term" value="F:metal ion binding"/>
    <property type="evidence" value="ECO:0007669"/>
    <property type="project" value="UniProtKB-KW"/>
</dbReference>
<keyword evidence="3" id="KW-0479">Metal-binding</keyword>
<dbReference type="InterPro" id="IPR006650">
    <property type="entry name" value="A/AMP_deam_AS"/>
</dbReference>
<dbReference type="Proteomes" id="UP000320244">
    <property type="component" value="Unassembled WGS sequence"/>
</dbReference>
<dbReference type="InterPro" id="IPR001365">
    <property type="entry name" value="A_deaminase_dom"/>
</dbReference>
<keyword evidence="4 7" id="KW-0378">Hydrolase</keyword>
<reference evidence="7 8" key="2">
    <citation type="submission" date="2019-08" db="EMBL/GenBank/DDBJ databases">
        <title>Jejuicoccus antrihumi gen. nov., sp. nov., a new member of the family Dermacoccaceae isolated from a cave.</title>
        <authorList>
            <person name="Schumann P."/>
            <person name="Kim I.S."/>
        </authorList>
    </citation>
    <scope>NUCLEOTIDE SEQUENCE [LARGE SCALE GENOMIC DNA]</scope>
    <source>
        <strain evidence="7 8">C5-26</strain>
    </source>
</reference>
<dbReference type="Gene3D" id="3.20.20.140">
    <property type="entry name" value="Metal-dependent hydrolases"/>
    <property type="match status" value="1"/>
</dbReference>
<evidence type="ECO:0000256" key="3">
    <source>
        <dbReference type="ARBA" id="ARBA00022723"/>
    </source>
</evidence>
<dbReference type="InterPro" id="IPR032466">
    <property type="entry name" value="Metal_Hydrolase"/>
</dbReference>
<protein>
    <submittedName>
        <fullName evidence="7">Adenosine deaminase</fullName>
        <ecNumber evidence="7">3.5.4.4</ecNumber>
    </submittedName>
</protein>
<dbReference type="OrthoDB" id="9779574at2"/>
<dbReference type="GO" id="GO:0016814">
    <property type="term" value="F:hydrolase activity, acting on carbon-nitrogen (but not peptide) bonds, in cyclic amidines"/>
    <property type="evidence" value="ECO:0007669"/>
    <property type="project" value="UniProtKB-ARBA"/>
</dbReference>
<dbReference type="RefSeq" id="WP_146314863.1">
    <property type="nucleotide sequence ID" value="NZ_VCQV01000001.1"/>
</dbReference>
<comment type="caution">
    <text evidence="7">The sequence shown here is derived from an EMBL/GenBank/DDBJ whole genome shotgun (WGS) entry which is preliminary data.</text>
</comment>
<reference evidence="7 8" key="1">
    <citation type="submission" date="2019-05" db="EMBL/GenBank/DDBJ databases">
        <authorList>
            <person name="Lee S.D."/>
        </authorList>
    </citation>
    <scope>NUCLEOTIDE SEQUENCE [LARGE SCALE GENOMIC DNA]</scope>
    <source>
        <strain evidence="7 8">C5-26</strain>
    </source>
</reference>
<evidence type="ECO:0000256" key="1">
    <source>
        <dbReference type="ARBA" id="ARBA00001947"/>
    </source>
</evidence>